<protein>
    <submittedName>
        <fullName evidence="4">Tetratricopeptide repeat protein</fullName>
    </submittedName>
</protein>
<dbReference type="InterPro" id="IPR019734">
    <property type="entry name" value="TPR_rpt"/>
</dbReference>
<evidence type="ECO:0000313" key="5">
    <source>
        <dbReference type="Proteomes" id="UP001056708"/>
    </source>
</evidence>
<keyword evidence="2" id="KW-0802">TPR repeat</keyword>
<feature type="domain" description="Protein SirB1 N-terminal" evidence="3">
    <location>
        <begin position="42"/>
        <end position="191"/>
    </location>
</feature>
<dbReference type="SUPFAM" id="SSF48452">
    <property type="entry name" value="TPR-like"/>
    <property type="match status" value="1"/>
</dbReference>
<evidence type="ECO:0000256" key="1">
    <source>
        <dbReference type="ARBA" id="ARBA00007100"/>
    </source>
</evidence>
<accession>A0ABY5AN36</accession>
<dbReference type="PANTHER" id="PTHR31350">
    <property type="entry name" value="SI:DKEY-261L7.2"/>
    <property type="match status" value="1"/>
</dbReference>
<reference evidence="4" key="1">
    <citation type="submission" date="2022-06" db="EMBL/GenBank/DDBJ databases">
        <title>Genome sequence of Phormidium yuhuli AB48 isolated from an industrial photobioreactor environment.</title>
        <authorList>
            <person name="Qiu Y."/>
            <person name="Noonan A.J.C."/>
            <person name="Dofher K."/>
            <person name="Koch M."/>
            <person name="Kieft B."/>
            <person name="Lin X."/>
            <person name="Ziels R.M."/>
            <person name="Hallam S.J."/>
        </authorList>
    </citation>
    <scope>NUCLEOTIDE SEQUENCE</scope>
    <source>
        <strain evidence="4">AB48</strain>
    </source>
</reference>
<dbReference type="RefSeq" id="WP_252662653.1">
    <property type="nucleotide sequence ID" value="NZ_CP098611.1"/>
</dbReference>
<dbReference type="InterPro" id="IPR011990">
    <property type="entry name" value="TPR-like_helical_dom_sf"/>
</dbReference>
<feature type="repeat" description="TPR" evidence="2">
    <location>
        <begin position="188"/>
        <end position="221"/>
    </location>
</feature>
<dbReference type="Pfam" id="PF13369">
    <property type="entry name" value="Transglut_core2"/>
    <property type="match status" value="1"/>
</dbReference>
<name>A0ABY5AN36_9CYAN</name>
<sequence length="270" mass="30776">MDFPQSRQPFYNEIQKTPIDLGKAALCIALEEYPGLDIDANLQKLDHYADEVAEQLPKERYPLRVINTLNSYLFETLKFHGNSENYYDPKNSFLNDVLERRVGIPISLSLVYLEIAKRLEFPMVGIGMPGHFIIRPDFEDAGIFVDAYNGGEVLFPEDCERRLSQIYGRPVPLQPEFLEPVSSRQILVRMLTNLKAIYIAQQDISKALAAIERILLLAPDSVLDLRDRGLIYYQSGQAIAASQDLERYLSLRPNAPDASTIQRILERLDS</sequence>
<comment type="similarity">
    <text evidence="1">Belongs to the UPF0162 family.</text>
</comment>
<dbReference type="PROSITE" id="PS50005">
    <property type="entry name" value="TPR"/>
    <property type="match status" value="1"/>
</dbReference>
<organism evidence="4 5">
    <name type="scientific">Phormidium yuhuli AB48</name>
    <dbReference type="NCBI Taxonomy" id="2940671"/>
    <lineage>
        <taxon>Bacteria</taxon>
        <taxon>Bacillati</taxon>
        <taxon>Cyanobacteriota</taxon>
        <taxon>Cyanophyceae</taxon>
        <taxon>Oscillatoriophycideae</taxon>
        <taxon>Oscillatoriales</taxon>
        <taxon>Oscillatoriaceae</taxon>
        <taxon>Phormidium</taxon>
        <taxon>Phormidium yuhuli</taxon>
    </lineage>
</organism>
<keyword evidence="5" id="KW-1185">Reference proteome</keyword>
<dbReference type="Gene3D" id="1.25.40.10">
    <property type="entry name" value="Tetratricopeptide repeat domain"/>
    <property type="match status" value="1"/>
</dbReference>
<dbReference type="Pfam" id="PF13371">
    <property type="entry name" value="TPR_9"/>
    <property type="match status" value="1"/>
</dbReference>
<dbReference type="Proteomes" id="UP001056708">
    <property type="component" value="Chromosome"/>
</dbReference>
<evidence type="ECO:0000313" key="4">
    <source>
        <dbReference type="EMBL" id="USR90629.1"/>
    </source>
</evidence>
<dbReference type="InterPro" id="IPR032698">
    <property type="entry name" value="SirB1_N"/>
</dbReference>
<dbReference type="PANTHER" id="PTHR31350:SF21">
    <property type="entry name" value="F-BOX ONLY PROTEIN 21"/>
    <property type="match status" value="1"/>
</dbReference>
<dbReference type="EMBL" id="CP098611">
    <property type="protein sequence ID" value="USR90629.1"/>
    <property type="molecule type" value="Genomic_DNA"/>
</dbReference>
<gene>
    <name evidence="4" type="ORF">NEA10_17630</name>
</gene>
<proteinExistence type="inferred from homology"/>
<evidence type="ECO:0000259" key="3">
    <source>
        <dbReference type="Pfam" id="PF13369"/>
    </source>
</evidence>
<evidence type="ECO:0000256" key="2">
    <source>
        <dbReference type="PROSITE-ProRule" id="PRU00339"/>
    </source>
</evidence>